<dbReference type="Pfam" id="PF00078">
    <property type="entry name" value="RVT_1"/>
    <property type="match status" value="1"/>
</dbReference>
<comment type="caution">
    <text evidence="3">The sequence shown here is derived from an EMBL/GenBank/DDBJ whole genome shotgun (WGS) entry which is preliminary data.</text>
</comment>
<organism evidence="3 4">
    <name type="scientific">Corallococcus llansteffanensis</name>
    <dbReference type="NCBI Taxonomy" id="2316731"/>
    <lineage>
        <taxon>Bacteria</taxon>
        <taxon>Pseudomonadati</taxon>
        <taxon>Myxococcota</taxon>
        <taxon>Myxococcia</taxon>
        <taxon>Myxococcales</taxon>
        <taxon>Cystobacterineae</taxon>
        <taxon>Myxococcaceae</taxon>
        <taxon>Corallococcus</taxon>
    </lineage>
</organism>
<comment type="similarity">
    <text evidence="1">Belongs to the bacterial reverse transcriptase family.</text>
</comment>
<protein>
    <submittedName>
        <fullName evidence="3">RNA-directed DNA polymerase</fullName>
    </submittedName>
</protein>
<evidence type="ECO:0000313" key="3">
    <source>
        <dbReference type="EMBL" id="RKH43398.1"/>
    </source>
</evidence>
<name>A0A3A8NGL1_9BACT</name>
<feature type="domain" description="Reverse transcriptase" evidence="2">
    <location>
        <begin position="1"/>
        <end position="259"/>
    </location>
</feature>
<proteinExistence type="inferred from homology"/>
<dbReference type="InterPro" id="IPR000477">
    <property type="entry name" value="RT_dom"/>
</dbReference>
<dbReference type="InterPro" id="IPR051083">
    <property type="entry name" value="GrpII_Intron_Splice-Mob/Def"/>
</dbReference>
<keyword evidence="3" id="KW-0548">Nucleotidyltransferase</keyword>
<keyword evidence="3" id="KW-0808">Transferase</keyword>
<evidence type="ECO:0000256" key="1">
    <source>
        <dbReference type="ARBA" id="ARBA00034120"/>
    </source>
</evidence>
<dbReference type="GO" id="GO:0003964">
    <property type="term" value="F:RNA-directed DNA polymerase activity"/>
    <property type="evidence" value="ECO:0007669"/>
    <property type="project" value="UniProtKB-KW"/>
</dbReference>
<dbReference type="InterPro" id="IPR043502">
    <property type="entry name" value="DNA/RNA_pol_sf"/>
</dbReference>
<dbReference type="PANTHER" id="PTHR34047:SF8">
    <property type="entry name" value="PROTEIN YKFC"/>
    <property type="match status" value="1"/>
</dbReference>
<dbReference type="PANTHER" id="PTHR34047">
    <property type="entry name" value="NUCLEAR INTRON MATURASE 1, MITOCHONDRIAL-RELATED"/>
    <property type="match status" value="1"/>
</dbReference>
<keyword evidence="4" id="KW-1185">Reference proteome</keyword>
<evidence type="ECO:0000259" key="2">
    <source>
        <dbReference type="PROSITE" id="PS50878"/>
    </source>
</evidence>
<reference evidence="4" key="1">
    <citation type="submission" date="2018-09" db="EMBL/GenBank/DDBJ databases">
        <authorList>
            <person name="Livingstone P.G."/>
            <person name="Whitworth D.E."/>
        </authorList>
    </citation>
    <scope>NUCLEOTIDE SEQUENCE [LARGE SCALE GENOMIC DNA]</scope>
    <source>
        <strain evidence="4">CA051B</strain>
    </source>
</reference>
<dbReference type="AlphaFoldDB" id="A0A3A8NGL1"/>
<accession>A0A3A8NGL1</accession>
<dbReference type="CDD" id="cd01646">
    <property type="entry name" value="RT_Bac_retron_I"/>
    <property type="match status" value="1"/>
</dbReference>
<sequence length="491" mass="56440">MLIKTHQDFDSEIIQRPPETVLSLTQVGYTGFRWATFIEPFWNAYYLALVISIADQIESQRIPEASKTVFSYRFQWQEDTGKLFRDSGWSDFRRRCMELSETHPFVVQTDIADYYPRIYHHRIENALARLPSPGDIPKRIMKLLESFSKNVSYGLPIGGPASRILAELALNGVDTLLTRKGIKFCRYADDYAFFCQDKAEAYRTLVFLAEKLFNEGLVLQKKKTRILEASEFREISGLLDPAATATTTTDEQKLLNISIRFDPYSPTAAEDYEHLKGAVNQIDIIGILGREISKTNIDPVVTRQAIQAIQALDKTKQEGAILILLDPENLATLAPVFAHVMRITRKLYSDLSPTIQGRIDNALCELHEKKSPLLSVEVNQSYYIQALSENRTPLKEKILAEMSDATSNPFIRRMIIICMSNWRRHDWVSDVKTKYDRMSTLERRAFILASYSLGDEGSHWRKYMKKTWIESEILIRDWAGNRVQTDKGFPL</sequence>
<dbReference type="Proteomes" id="UP000272888">
    <property type="component" value="Unassembled WGS sequence"/>
</dbReference>
<dbReference type="PROSITE" id="PS50878">
    <property type="entry name" value="RT_POL"/>
    <property type="match status" value="1"/>
</dbReference>
<keyword evidence="3" id="KW-0695">RNA-directed DNA polymerase</keyword>
<dbReference type="SUPFAM" id="SSF56672">
    <property type="entry name" value="DNA/RNA polymerases"/>
    <property type="match status" value="1"/>
</dbReference>
<gene>
    <name evidence="3" type="ORF">D7V93_37085</name>
</gene>
<dbReference type="EMBL" id="RAWB01000639">
    <property type="protein sequence ID" value="RKH43398.1"/>
    <property type="molecule type" value="Genomic_DNA"/>
</dbReference>
<evidence type="ECO:0000313" key="4">
    <source>
        <dbReference type="Proteomes" id="UP000272888"/>
    </source>
</evidence>